<keyword evidence="2" id="KW-1185">Reference proteome</keyword>
<protein>
    <submittedName>
        <fullName evidence="1">RloB family protein</fullName>
    </submittedName>
</protein>
<reference evidence="1 2" key="1">
    <citation type="submission" date="2023-12" db="EMBL/GenBank/DDBJ databases">
        <title>Baltic Sea Cyanobacteria.</title>
        <authorList>
            <person name="Delbaje E."/>
            <person name="Fewer D.P."/>
            <person name="Shishido T.K."/>
        </authorList>
    </citation>
    <scope>NUCLEOTIDE SEQUENCE [LARGE SCALE GENOMIC DNA]</scope>
    <source>
        <strain evidence="1 2">UHCC 0370</strain>
    </source>
</reference>
<dbReference type="EMBL" id="JAYGIE010000092">
    <property type="protein sequence ID" value="MEA5479554.1"/>
    <property type="molecule type" value="Genomic_DNA"/>
</dbReference>
<dbReference type="Proteomes" id="UP001301388">
    <property type="component" value="Unassembled WGS sequence"/>
</dbReference>
<dbReference type="Pfam" id="PF13707">
    <property type="entry name" value="RloB"/>
    <property type="match status" value="1"/>
</dbReference>
<sequence>MATSGNLDRDFPKKSTIPRKLKDRASIQFLIIACEDQKTEPNYFKQFKELFPDKTVHIELVDKGGTDSLGVVEAAIEAVERFKSDRIIEINKNDFVWVVFDRDDAHLDIGKGKRFNEALAKAKKNEVRVEVEVAYSNEVFELWFLLHLEDVAPDISIPRNDKGAYTLAKHNNISLDTLIQKGFYDSDIGSNQSIYERLEKAIRRHTQYSNYIYVHKKEDVSKEQSIDKSTRKAIKKYLDNQEDIIKIIQDIGDELKAIERAAILLEYHRNKPEIDANPSTKVHLLVRLIRRLLNQYQLGTKKVESVENS</sequence>
<comment type="caution">
    <text evidence="1">The sequence shown here is derived from an EMBL/GenBank/DDBJ whole genome shotgun (WGS) entry which is preliminary data.</text>
</comment>
<accession>A0ABU5TN14</accession>
<gene>
    <name evidence="1" type="ORF">VB774_18185</name>
</gene>
<proteinExistence type="predicted"/>
<name>A0ABU5TN14_9CYAN</name>
<dbReference type="RefSeq" id="WP_323262757.1">
    <property type="nucleotide sequence ID" value="NZ_JAYGIE010000092.1"/>
</dbReference>
<organism evidence="1 2">
    <name type="scientific">Pseudanabaena galeata UHCC 0370</name>
    <dbReference type="NCBI Taxonomy" id="3110310"/>
    <lineage>
        <taxon>Bacteria</taxon>
        <taxon>Bacillati</taxon>
        <taxon>Cyanobacteriota</taxon>
        <taxon>Cyanophyceae</taxon>
        <taxon>Pseudanabaenales</taxon>
        <taxon>Pseudanabaenaceae</taxon>
        <taxon>Pseudanabaena</taxon>
    </lineage>
</organism>
<evidence type="ECO:0000313" key="1">
    <source>
        <dbReference type="EMBL" id="MEA5479554.1"/>
    </source>
</evidence>
<evidence type="ECO:0000313" key="2">
    <source>
        <dbReference type="Proteomes" id="UP001301388"/>
    </source>
</evidence>
<dbReference type="InterPro" id="IPR025591">
    <property type="entry name" value="RloB"/>
</dbReference>